<dbReference type="PANTHER" id="PTHR40448">
    <property type="entry name" value="TWO-COMPONENT SENSOR HISTIDINE KINASE"/>
    <property type="match status" value="1"/>
</dbReference>
<feature type="domain" description="Sensor histidine kinase NatK-like C-terminal" evidence="2">
    <location>
        <begin position="326"/>
        <end position="370"/>
    </location>
</feature>
<protein>
    <submittedName>
        <fullName evidence="3">GHKL domain-containing protein</fullName>
    </submittedName>
</protein>
<dbReference type="RefSeq" id="WP_173878164.1">
    <property type="nucleotide sequence ID" value="NZ_JAAIMR010000052.1"/>
</dbReference>
<feature type="transmembrane region" description="Helical" evidence="1">
    <location>
        <begin position="92"/>
        <end position="116"/>
    </location>
</feature>
<feature type="transmembrane region" description="Helical" evidence="1">
    <location>
        <begin position="154"/>
        <end position="175"/>
    </location>
</feature>
<dbReference type="Proteomes" id="UP001296580">
    <property type="component" value="Unassembled WGS sequence"/>
</dbReference>
<dbReference type="GO" id="GO:0042802">
    <property type="term" value="F:identical protein binding"/>
    <property type="evidence" value="ECO:0007669"/>
    <property type="project" value="TreeGrafter"/>
</dbReference>
<evidence type="ECO:0000259" key="2">
    <source>
        <dbReference type="Pfam" id="PF14501"/>
    </source>
</evidence>
<sequence length="372" mass="43491">MFNYCSAVVLDIALAMFSVLILKIYFEIFFTEKENNTIKYFCWILYGSWQIMIGICNMFPAYMNTIISIVLVSVVCIGGFEGNTLQKVVFSVLINAIWMLAEFLVGYGFVLCGIHYMVPQFWGSLLSKFMTLLMILCLKKFFHNENIRNLSNRYNLILLLIPIGSMFVVYNVFMLSVELNQNRYIRASWTSVIIILLLNIAIFKLYLSLSKEKELQKYNTVYEQQLELCNQHMREKETVMMELRNARHDMKQHFIILIELLDKNDNQKATEYLRNLINAEPLSQFRISRTDNIVVDSLVNAKYAVAIKEHVRFEADIHIPMQLPFKSADLCILLGNILDNAIEASSQLEKQKRYIKFFMKYENNILIITVIK</sequence>
<feature type="transmembrane region" description="Helical" evidence="1">
    <location>
        <begin position="6"/>
        <end position="26"/>
    </location>
</feature>
<dbReference type="InterPro" id="IPR036890">
    <property type="entry name" value="HATPase_C_sf"/>
</dbReference>
<reference evidence="3" key="1">
    <citation type="journal article" date="2020" name="Cell Host Microbe">
        <title>Functional and Genomic Variation between Human-Derived Isolates of Lachnospiraceae Reveals Inter- and Intra-Species Diversity.</title>
        <authorList>
            <person name="Sorbara M.T."/>
            <person name="Littmann E.R."/>
            <person name="Fontana E."/>
            <person name="Moody T.U."/>
            <person name="Kohout C.E."/>
            <person name="Gjonbalaj M."/>
            <person name="Eaton V."/>
            <person name="Seok R."/>
            <person name="Leiner I.M."/>
            <person name="Pamer E.G."/>
        </authorList>
    </citation>
    <scope>NUCLEOTIDE SEQUENCE</scope>
    <source>
        <strain evidence="3">MSK.15.32</strain>
    </source>
</reference>
<evidence type="ECO:0000313" key="4">
    <source>
        <dbReference type="Proteomes" id="UP001296580"/>
    </source>
</evidence>
<keyword evidence="1" id="KW-0472">Membrane</keyword>
<organism evidence="3 4">
    <name type="scientific">Mediterraneibacter gnavus</name>
    <name type="common">Ruminococcus gnavus</name>
    <dbReference type="NCBI Taxonomy" id="33038"/>
    <lineage>
        <taxon>Bacteria</taxon>
        <taxon>Bacillati</taxon>
        <taxon>Bacillota</taxon>
        <taxon>Clostridia</taxon>
        <taxon>Lachnospirales</taxon>
        <taxon>Lachnospiraceae</taxon>
        <taxon>Mediterraneibacter</taxon>
    </lineage>
</organism>
<dbReference type="EMBL" id="JAAIRV010000053">
    <property type="protein sequence ID" value="NSI59963.1"/>
    <property type="molecule type" value="Genomic_DNA"/>
</dbReference>
<feature type="transmembrane region" description="Helical" evidence="1">
    <location>
        <begin position="187"/>
        <end position="207"/>
    </location>
</feature>
<accession>A0AAJ3FH54</accession>
<reference evidence="3" key="2">
    <citation type="submission" date="2020-02" db="EMBL/GenBank/DDBJ databases">
        <authorList>
            <person name="Littmann E."/>
            <person name="Sorbara M."/>
        </authorList>
    </citation>
    <scope>NUCLEOTIDE SEQUENCE</scope>
    <source>
        <strain evidence="3">MSK.15.32</strain>
    </source>
</reference>
<dbReference type="PANTHER" id="PTHR40448:SF1">
    <property type="entry name" value="TWO-COMPONENT SENSOR HISTIDINE KINASE"/>
    <property type="match status" value="1"/>
</dbReference>
<evidence type="ECO:0000313" key="3">
    <source>
        <dbReference type="EMBL" id="NSI59963.1"/>
    </source>
</evidence>
<dbReference type="Pfam" id="PF14501">
    <property type="entry name" value="HATPase_c_5"/>
    <property type="match status" value="1"/>
</dbReference>
<dbReference type="InterPro" id="IPR032834">
    <property type="entry name" value="NatK-like_C"/>
</dbReference>
<proteinExistence type="predicted"/>
<name>A0AAJ3FH54_MEDGN</name>
<feature type="transmembrane region" description="Helical" evidence="1">
    <location>
        <begin position="61"/>
        <end position="80"/>
    </location>
</feature>
<dbReference type="AlphaFoldDB" id="A0AAJ3FH54"/>
<dbReference type="Gene3D" id="3.30.565.10">
    <property type="entry name" value="Histidine kinase-like ATPase, C-terminal domain"/>
    <property type="match status" value="1"/>
</dbReference>
<comment type="caution">
    <text evidence="3">The sequence shown here is derived from an EMBL/GenBank/DDBJ whole genome shotgun (WGS) entry which is preliminary data.</text>
</comment>
<evidence type="ECO:0000256" key="1">
    <source>
        <dbReference type="SAM" id="Phobius"/>
    </source>
</evidence>
<feature type="transmembrane region" description="Helical" evidence="1">
    <location>
        <begin position="122"/>
        <end position="142"/>
    </location>
</feature>
<keyword evidence="1" id="KW-0812">Transmembrane</keyword>
<gene>
    <name evidence="3" type="ORF">G4993_16480</name>
</gene>
<keyword evidence="1" id="KW-1133">Transmembrane helix</keyword>